<feature type="compositionally biased region" description="Polar residues" evidence="1">
    <location>
        <begin position="488"/>
        <end position="497"/>
    </location>
</feature>
<evidence type="ECO:0000256" key="1">
    <source>
        <dbReference type="SAM" id="MobiDB-lite"/>
    </source>
</evidence>
<organism evidence="3 4">
    <name type="scientific">Dipteronia sinensis</name>
    <dbReference type="NCBI Taxonomy" id="43782"/>
    <lineage>
        <taxon>Eukaryota</taxon>
        <taxon>Viridiplantae</taxon>
        <taxon>Streptophyta</taxon>
        <taxon>Embryophyta</taxon>
        <taxon>Tracheophyta</taxon>
        <taxon>Spermatophyta</taxon>
        <taxon>Magnoliopsida</taxon>
        <taxon>eudicotyledons</taxon>
        <taxon>Gunneridae</taxon>
        <taxon>Pentapetalae</taxon>
        <taxon>rosids</taxon>
        <taxon>malvids</taxon>
        <taxon>Sapindales</taxon>
        <taxon>Sapindaceae</taxon>
        <taxon>Hippocastanoideae</taxon>
        <taxon>Acereae</taxon>
        <taxon>Dipteronia</taxon>
    </lineage>
</organism>
<keyword evidence="4" id="KW-1185">Reference proteome</keyword>
<feature type="domain" description="DUF1985" evidence="2">
    <location>
        <begin position="110"/>
        <end position="219"/>
    </location>
</feature>
<proteinExistence type="predicted"/>
<dbReference type="Proteomes" id="UP001281410">
    <property type="component" value="Unassembled WGS sequence"/>
</dbReference>
<dbReference type="InterPro" id="IPR015410">
    <property type="entry name" value="DUF1985"/>
</dbReference>
<dbReference type="EMBL" id="JANJYJ010000003">
    <property type="protein sequence ID" value="KAK3224483.1"/>
    <property type="molecule type" value="Genomic_DNA"/>
</dbReference>
<feature type="region of interest" description="Disordered" evidence="1">
    <location>
        <begin position="349"/>
        <end position="369"/>
    </location>
</feature>
<protein>
    <recommendedName>
        <fullName evidence="2">DUF1985 domain-containing protein</fullName>
    </recommendedName>
</protein>
<comment type="caution">
    <text evidence="3">The sequence shown here is derived from an EMBL/GenBank/DDBJ whole genome shotgun (WGS) entry which is preliminary data.</text>
</comment>
<dbReference type="PANTHER" id="PTHR48449">
    <property type="entry name" value="DUF1985 DOMAIN-CONTAINING PROTEIN"/>
    <property type="match status" value="1"/>
</dbReference>
<evidence type="ECO:0000313" key="3">
    <source>
        <dbReference type="EMBL" id="KAK3224483.1"/>
    </source>
</evidence>
<gene>
    <name evidence="3" type="ORF">Dsin_011508</name>
</gene>
<accession>A0AAE0EDK7</accession>
<reference evidence="3" key="1">
    <citation type="journal article" date="2023" name="Plant J.">
        <title>Genome sequences and population genomics provide insights into the demographic history, inbreeding, and mutation load of two 'living fossil' tree species of Dipteronia.</title>
        <authorList>
            <person name="Feng Y."/>
            <person name="Comes H.P."/>
            <person name="Chen J."/>
            <person name="Zhu S."/>
            <person name="Lu R."/>
            <person name="Zhang X."/>
            <person name="Li P."/>
            <person name="Qiu J."/>
            <person name="Olsen K.M."/>
            <person name="Qiu Y."/>
        </authorList>
    </citation>
    <scope>NUCLEOTIDE SEQUENCE</scope>
    <source>
        <strain evidence="3">NBL</strain>
    </source>
</reference>
<feature type="region of interest" description="Disordered" evidence="1">
    <location>
        <begin position="388"/>
        <end position="411"/>
    </location>
</feature>
<name>A0AAE0EDK7_9ROSI</name>
<feature type="compositionally biased region" description="Basic and acidic residues" evidence="1">
    <location>
        <begin position="349"/>
        <end position="358"/>
    </location>
</feature>
<evidence type="ECO:0000259" key="2">
    <source>
        <dbReference type="Pfam" id="PF09331"/>
    </source>
</evidence>
<sequence>MELLQGGQARHTSHTWRAVFQQLVAIGNDVDEGLRGVERQQEKPSSSEVYIKRRSPSEISACTIRFSLSLSPQTLTALSFDLLCSLRVCSFLRWSGPPTFIRKKNGPNGKEEFLLITGLRFGPLPDVDVLQYKPSPDSVYSRLFKGKATHTKDILMVLNRGGDINKDDMMKMGYVFFLSHSLLGRDARLPVPKWLWGMVEDLSVFEAFPWGTFIFSCTIYWLRRALVGRVHGEKDKTDKAGGKKDKTGGEDIKYNIYGFSWALMYWAMEAIPILTGIQGVVPPSDDDKSVLRGTWSSVTHTDGSKCAPKQASIPQRRKSLTISLNDLRSGMRDLKLEVQTLSHNMWKERRKEVGNEKRPSRRTPASAVDIRSKRPLCRCGTRRLWDEKPEERTEVGKEKRPSQGTPVLVDDTRSKVGAVNKWTNVYPITSIYANKSNKNTTINDSTISIKSSRETSENLSDSYAEALLPSQDHPSSDDYPNQAELPHTRSSGSKLSS</sequence>
<dbReference type="AlphaFoldDB" id="A0AAE0EDK7"/>
<evidence type="ECO:0000313" key="4">
    <source>
        <dbReference type="Proteomes" id="UP001281410"/>
    </source>
</evidence>
<feature type="compositionally biased region" description="Basic and acidic residues" evidence="1">
    <location>
        <begin position="388"/>
        <end position="401"/>
    </location>
</feature>
<dbReference type="Pfam" id="PF09331">
    <property type="entry name" value="DUF1985"/>
    <property type="match status" value="1"/>
</dbReference>
<feature type="region of interest" description="Disordered" evidence="1">
    <location>
        <begin position="452"/>
        <end position="497"/>
    </location>
</feature>
<dbReference type="PANTHER" id="PTHR48449:SF1">
    <property type="entry name" value="DUF1985 DOMAIN-CONTAINING PROTEIN"/>
    <property type="match status" value="1"/>
</dbReference>